<proteinExistence type="predicted"/>
<protein>
    <recommendedName>
        <fullName evidence="4">Minor tail protein</fullName>
    </recommendedName>
</protein>
<feature type="compositionally biased region" description="Low complexity" evidence="1">
    <location>
        <begin position="103"/>
        <end position="118"/>
    </location>
</feature>
<comment type="caution">
    <text evidence="2">The sequence shown here is derived from an EMBL/GenBank/DDBJ whole genome shotgun (WGS) entry which is preliminary data.</text>
</comment>
<evidence type="ECO:0008006" key="4">
    <source>
        <dbReference type="Google" id="ProtNLM"/>
    </source>
</evidence>
<sequence>MADFEGKISGNFADDDDLIRTGRALIELDGFDMLHVPVPTDYREFLDGAAGQVEAVSLDAERAVEAAGAAGGSASAAASSATAADGSARSASSSATAASTAAGTATSAATTATSAAADAKADAGRSKSDREAAEAAAGVAGTAAGTATTQAGKAKQEADRAANMVGTTTWNGDVLSVNGVSSPPLTGPKGQDGTVAFDALTEEQRESLRGEPGKDATAVNIADGSITDAKLASKVTVQPEANAIVKRWGSGHISVPSDPDSADAAASKAYVDTQRDTRTTPSAVSSQIASAITSKADLVGGKVPTSQIPEVALTKPQSVTSRSALLALTAQEGDVGIITTGADKGTYMLGAGESSQWASWVPLASSPGAPVQSVNGQVGTVVLSAADVGAPTTSELTTGLAGKANASHTHTTEQVTGLDSTLASKASTQALSDGLAGKADVSHTHTTEQVTGLDSALAGKASTQALTDGLATRVDGGSAVKKIEVVTAMPYYPVATTLYLVVG</sequence>
<gene>
    <name evidence="2" type="ORF">CFL01nite_12770</name>
</gene>
<name>A0AB73B8M4_CORFL</name>
<feature type="compositionally biased region" description="Low complexity" evidence="1">
    <location>
        <begin position="134"/>
        <end position="153"/>
    </location>
</feature>
<feature type="region of interest" description="Disordered" evidence="1">
    <location>
        <begin position="255"/>
        <end position="278"/>
    </location>
</feature>
<feature type="region of interest" description="Disordered" evidence="1">
    <location>
        <begin position="103"/>
        <end position="193"/>
    </location>
</feature>
<organism evidence="2 3">
    <name type="scientific">Corynebacterium flavescens</name>
    <dbReference type="NCBI Taxonomy" id="28028"/>
    <lineage>
        <taxon>Bacteria</taxon>
        <taxon>Bacillati</taxon>
        <taxon>Actinomycetota</taxon>
        <taxon>Actinomycetes</taxon>
        <taxon>Mycobacteriales</taxon>
        <taxon>Corynebacteriaceae</taxon>
        <taxon>Corynebacterium</taxon>
    </lineage>
</organism>
<feature type="compositionally biased region" description="Basic and acidic residues" evidence="1">
    <location>
        <begin position="119"/>
        <end position="133"/>
    </location>
</feature>
<reference evidence="2 3" key="1">
    <citation type="submission" date="2019-06" db="EMBL/GenBank/DDBJ databases">
        <title>Whole genome shotgun sequence of Corynebacterium flavescens NBRC 14136.</title>
        <authorList>
            <person name="Hosoyama A."/>
            <person name="Uohara A."/>
            <person name="Ohji S."/>
            <person name="Ichikawa N."/>
        </authorList>
    </citation>
    <scope>NUCLEOTIDE SEQUENCE [LARGE SCALE GENOMIC DNA]</scope>
    <source>
        <strain evidence="2 3">NBRC 14136</strain>
    </source>
</reference>
<dbReference type="Proteomes" id="UP000315353">
    <property type="component" value="Unassembled WGS sequence"/>
</dbReference>
<dbReference type="GeneID" id="82880913"/>
<evidence type="ECO:0000313" key="3">
    <source>
        <dbReference type="Proteomes" id="UP000315353"/>
    </source>
</evidence>
<evidence type="ECO:0000313" key="2">
    <source>
        <dbReference type="EMBL" id="GEB97782.1"/>
    </source>
</evidence>
<evidence type="ECO:0000256" key="1">
    <source>
        <dbReference type="SAM" id="MobiDB-lite"/>
    </source>
</evidence>
<dbReference type="AlphaFoldDB" id="A0AB73B8M4"/>
<dbReference type="RefSeq" id="WP_075730300.1">
    <property type="nucleotide sequence ID" value="NZ_BJNB01000016.1"/>
</dbReference>
<accession>A0AB73B8M4</accession>
<dbReference type="Pfam" id="PF12789">
    <property type="entry name" value="PTR"/>
    <property type="match status" value="2"/>
</dbReference>
<feature type="compositionally biased region" description="Low complexity" evidence="1">
    <location>
        <begin position="256"/>
        <end position="267"/>
    </location>
</feature>
<dbReference type="EMBL" id="BJNB01000016">
    <property type="protein sequence ID" value="GEB97782.1"/>
    <property type="molecule type" value="Genomic_DNA"/>
</dbReference>